<dbReference type="InterPro" id="IPR017941">
    <property type="entry name" value="Rieske_2Fe-2S"/>
</dbReference>
<dbReference type="Proteomes" id="UP000600171">
    <property type="component" value="Unassembled WGS sequence"/>
</dbReference>
<evidence type="ECO:0000259" key="11">
    <source>
        <dbReference type="PROSITE" id="PS51296"/>
    </source>
</evidence>
<evidence type="ECO:0000256" key="10">
    <source>
        <dbReference type="SAM" id="SignalP"/>
    </source>
</evidence>
<feature type="chain" id="PRO_5036770137" description="Cytochrome bc1 complex Rieske iron-sulfur subunit" evidence="10">
    <location>
        <begin position="34"/>
        <end position="155"/>
    </location>
</feature>
<name>A0A917IL76_9MICC</name>
<sequence length="155" mass="16171">MKEMYSSLFTRRTALSRLGLSGLGLGVAPLALSACSSSDESSDSNALNVDVTGPETPTDVAAASEVPVGSALKTNTGEFTVMLTQPTEGEFHAFSSICTHQGCVLNVQKNILACPCHASHFSIEDGSVQGGPAPEPLPEFEVENRGGRLFVSKKA</sequence>
<dbReference type="RefSeq" id="WP_188358426.1">
    <property type="nucleotide sequence ID" value="NZ_BMDC01000001.1"/>
</dbReference>
<dbReference type="GO" id="GO:0004497">
    <property type="term" value="F:monooxygenase activity"/>
    <property type="evidence" value="ECO:0007669"/>
    <property type="project" value="UniProtKB-ARBA"/>
</dbReference>
<proteinExistence type="predicted"/>
<evidence type="ECO:0000256" key="4">
    <source>
        <dbReference type="ARBA" id="ARBA00022723"/>
    </source>
</evidence>
<dbReference type="EMBL" id="BMDC01000001">
    <property type="protein sequence ID" value="GGH56832.1"/>
    <property type="molecule type" value="Genomic_DNA"/>
</dbReference>
<dbReference type="GO" id="GO:0016705">
    <property type="term" value="F:oxidoreductase activity, acting on paired donors, with incorporation or reduction of molecular oxygen"/>
    <property type="evidence" value="ECO:0007669"/>
    <property type="project" value="UniProtKB-ARBA"/>
</dbReference>
<evidence type="ECO:0000256" key="5">
    <source>
        <dbReference type="ARBA" id="ARBA00023004"/>
    </source>
</evidence>
<dbReference type="CDD" id="cd03467">
    <property type="entry name" value="Rieske"/>
    <property type="match status" value="1"/>
</dbReference>
<accession>A0A917IL76</accession>
<keyword evidence="10" id="KW-0732">Signal</keyword>
<dbReference type="SUPFAM" id="SSF50022">
    <property type="entry name" value="ISP domain"/>
    <property type="match status" value="1"/>
</dbReference>
<evidence type="ECO:0000256" key="8">
    <source>
        <dbReference type="ARBA" id="ARBA00029586"/>
    </source>
</evidence>
<evidence type="ECO:0000313" key="12">
    <source>
        <dbReference type="EMBL" id="GGH56832.1"/>
    </source>
</evidence>
<dbReference type="GO" id="GO:0016020">
    <property type="term" value="C:membrane"/>
    <property type="evidence" value="ECO:0007669"/>
    <property type="project" value="InterPro"/>
</dbReference>
<dbReference type="GO" id="GO:0051537">
    <property type="term" value="F:2 iron, 2 sulfur cluster binding"/>
    <property type="evidence" value="ECO:0007669"/>
    <property type="project" value="UniProtKB-KW"/>
</dbReference>
<keyword evidence="7" id="KW-1015">Disulfide bond</keyword>
<reference evidence="12 13" key="1">
    <citation type="journal article" date="2014" name="Int. J. Syst. Evol. Microbiol.">
        <title>Complete genome sequence of Corynebacterium casei LMG S-19264T (=DSM 44701T), isolated from a smear-ripened cheese.</title>
        <authorList>
            <consortium name="US DOE Joint Genome Institute (JGI-PGF)"/>
            <person name="Walter F."/>
            <person name="Albersmeier A."/>
            <person name="Kalinowski J."/>
            <person name="Ruckert C."/>
        </authorList>
    </citation>
    <scope>NUCLEOTIDE SEQUENCE [LARGE SCALE GENOMIC DNA]</scope>
    <source>
        <strain evidence="12 13">CCM 8669</strain>
    </source>
</reference>
<feature type="domain" description="Rieske" evidence="11">
    <location>
        <begin position="58"/>
        <end position="151"/>
    </location>
</feature>
<dbReference type="Gene3D" id="2.102.10.10">
    <property type="entry name" value="Rieske [2Fe-2S] iron-sulphur domain"/>
    <property type="match status" value="1"/>
</dbReference>
<keyword evidence="4" id="KW-0479">Metal-binding</keyword>
<keyword evidence="13" id="KW-1185">Reference proteome</keyword>
<evidence type="ECO:0000256" key="6">
    <source>
        <dbReference type="ARBA" id="ARBA00023014"/>
    </source>
</evidence>
<protein>
    <recommendedName>
        <fullName evidence="2">Cytochrome bc1 complex Rieske iron-sulfur subunit</fullName>
    </recommendedName>
    <alternativeName>
        <fullName evidence="8">Cytochrome bc1 reductase complex subunit QcrA</fullName>
    </alternativeName>
</protein>
<evidence type="ECO:0000256" key="9">
    <source>
        <dbReference type="ARBA" id="ARBA00034078"/>
    </source>
</evidence>
<dbReference type="InterPro" id="IPR036922">
    <property type="entry name" value="Rieske_2Fe-2S_sf"/>
</dbReference>
<dbReference type="PROSITE" id="PS51296">
    <property type="entry name" value="RIESKE"/>
    <property type="match status" value="1"/>
</dbReference>
<dbReference type="PANTHER" id="PTHR10134">
    <property type="entry name" value="CYTOCHROME B-C1 COMPLEX SUBUNIT RIESKE, MITOCHONDRIAL"/>
    <property type="match status" value="1"/>
</dbReference>
<feature type="signal peptide" evidence="10">
    <location>
        <begin position="1"/>
        <end position="33"/>
    </location>
</feature>
<evidence type="ECO:0000256" key="3">
    <source>
        <dbReference type="ARBA" id="ARBA00022714"/>
    </source>
</evidence>
<dbReference type="GO" id="GO:0046872">
    <property type="term" value="F:metal ion binding"/>
    <property type="evidence" value="ECO:0007669"/>
    <property type="project" value="UniProtKB-KW"/>
</dbReference>
<comment type="caution">
    <text evidence="12">The sequence shown here is derived from an EMBL/GenBank/DDBJ whole genome shotgun (WGS) entry which is preliminary data.</text>
</comment>
<dbReference type="PROSITE" id="PS51257">
    <property type="entry name" value="PROKAR_LIPOPROTEIN"/>
    <property type="match status" value="1"/>
</dbReference>
<dbReference type="PRINTS" id="PR00162">
    <property type="entry name" value="RIESKE"/>
</dbReference>
<keyword evidence="6" id="KW-0411">Iron-sulfur</keyword>
<evidence type="ECO:0000256" key="1">
    <source>
        <dbReference type="ARBA" id="ARBA00002494"/>
    </source>
</evidence>
<dbReference type="AlphaFoldDB" id="A0A917IL76"/>
<evidence type="ECO:0000256" key="2">
    <source>
        <dbReference type="ARBA" id="ARBA00015816"/>
    </source>
</evidence>
<organism evidence="12 13">
    <name type="scientific">Rothia aerolata</name>
    <dbReference type="NCBI Taxonomy" id="1812262"/>
    <lineage>
        <taxon>Bacteria</taxon>
        <taxon>Bacillati</taxon>
        <taxon>Actinomycetota</taxon>
        <taxon>Actinomycetes</taxon>
        <taxon>Micrococcales</taxon>
        <taxon>Micrococcaceae</taxon>
        <taxon>Rothia</taxon>
    </lineage>
</organism>
<gene>
    <name evidence="12" type="ORF">GCM10007359_01350</name>
</gene>
<evidence type="ECO:0000256" key="7">
    <source>
        <dbReference type="ARBA" id="ARBA00023157"/>
    </source>
</evidence>
<keyword evidence="3" id="KW-0001">2Fe-2S</keyword>
<evidence type="ECO:0000313" key="13">
    <source>
        <dbReference type="Proteomes" id="UP000600171"/>
    </source>
</evidence>
<dbReference type="InterPro" id="IPR005805">
    <property type="entry name" value="Rieske_Fe-S_prot_C"/>
</dbReference>
<dbReference type="InterPro" id="IPR014349">
    <property type="entry name" value="Rieske_Fe-S_prot"/>
</dbReference>
<dbReference type="Pfam" id="PF00355">
    <property type="entry name" value="Rieske"/>
    <property type="match status" value="1"/>
</dbReference>
<comment type="function">
    <text evidence="1">Iron-sulfur subunit of the cytochrome bc1 complex, an essential component of the respiratory electron transport chain required for ATP synthesis. The bc1 complex catalyzes the oxidation of menaquinol and the reduction of cytochrome c in the respiratory chain. The bc1 complex operates through a Q-cycle mechanism that couples electron transfer to generation of the proton gradient that drives ATP synthesis.</text>
</comment>
<keyword evidence="5" id="KW-0408">Iron</keyword>
<comment type="cofactor">
    <cofactor evidence="9">
        <name>[2Fe-2S] cluster</name>
        <dbReference type="ChEBI" id="CHEBI:190135"/>
    </cofactor>
</comment>